<keyword evidence="7" id="KW-1185">Reference proteome</keyword>
<name>A0ABP0S6M4_9DINO</name>
<dbReference type="Proteomes" id="UP001642484">
    <property type="component" value="Unassembled WGS sequence"/>
</dbReference>
<keyword evidence="3 5" id="KW-1133">Transmembrane helix</keyword>
<comment type="subcellular location">
    <subcellularLocation>
        <location evidence="1">Membrane</location>
    </subcellularLocation>
</comment>
<sequence length="156" mass="17454">MVVGLGEVVKTSSLVTLLVYLKFFISNLRWGLLKGKANLRAREDVNNNENATQDDVDRANHAGRIVQNDMENLPMGLVVIWACVFTIFVSSTSVQDPQAFCIAHLVFTAMWATFRVIHTIIYELQLGLLRGITFMLSMCCLWGLMILMVVAAFSLP</sequence>
<feature type="transmembrane region" description="Helical" evidence="5">
    <location>
        <begin position="12"/>
        <end position="32"/>
    </location>
</feature>
<keyword evidence="4 5" id="KW-0472">Membrane</keyword>
<evidence type="ECO:0000256" key="5">
    <source>
        <dbReference type="SAM" id="Phobius"/>
    </source>
</evidence>
<evidence type="ECO:0000313" key="7">
    <source>
        <dbReference type="Proteomes" id="UP001642484"/>
    </source>
</evidence>
<feature type="transmembrane region" description="Helical" evidence="5">
    <location>
        <begin position="73"/>
        <end position="90"/>
    </location>
</feature>
<comment type="caution">
    <text evidence="6">The sequence shown here is derived from an EMBL/GenBank/DDBJ whole genome shotgun (WGS) entry which is preliminary data.</text>
</comment>
<dbReference type="InterPro" id="IPR001129">
    <property type="entry name" value="Membr-assoc_MAPEG"/>
</dbReference>
<feature type="transmembrane region" description="Helical" evidence="5">
    <location>
        <begin position="102"/>
        <end position="122"/>
    </location>
</feature>
<evidence type="ECO:0000256" key="4">
    <source>
        <dbReference type="ARBA" id="ARBA00023136"/>
    </source>
</evidence>
<dbReference type="Gene3D" id="1.20.120.550">
    <property type="entry name" value="Membrane associated eicosanoid/glutathione metabolism-like domain"/>
    <property type="match status" value="1"/>
</dbReference>
<feature type="transmembrane region" description="Helical" evidence="5">
    <location>
        <begin position="134"/>
        <end position="155"/>
    </location>
</feature>
<protein>
    <recommendedName>
        <fullName evidence="8">Glutathione transferase</fullName>
    </recommendedName>
</protein>
<dbReference type="Pfam" id="PF01124">
    <property type="entry name" value="MAPEG"/>
    <property type="match status" value="1"/>
</dbReference>
<evidence type="ECO:0000256" key="1">
    <source>
        <dbReference type="ARBA" id="ARBA00004370"/>
    </source>
</evidence>
<proteinExistence type="predicted"/>
<evidence type="ECO:0000313" key="6">
    <source>
        <dbReference type="EMBL" id="CAK9107986.1"/>
    </source>
</evidence>
<evidence type="ECO:0008006" key="8">
    <source>
        <dbReference type="Google" id="ProtNLM"/>
    </source>
</evidence>
<accession>A0ABP0S6M4</accession>
<gene>
    <name evidence="6" type="ORF">CCMP2556_LOCUS50350</name>
</gene>
<evidence type="ECO:0000256" key="2">
    <source>
        <dbReference type="ARBA" id="ARBA00022692"/>
    </source>
</evidence>
<reference evidence="6 7" key="1">
    <citation type="submission" date="2024-02" db="EMBL/GenBank/DDBJ databases">
        <authorList>
            <person name="Chen Y."/>
            <person name="Shah S."/>
            <person name="Dougan E. K."/>
            <person name="Thang M."/>
            <person name="Chan C."/>
        </authorList>
    </citation>
    <scope>NUCLEOTIDE SEQUENCE [LARGE SCALE GENOMIC DNA]</scope>
</reference>
<organism evidence="6 7">
    <name type="scientific">Durusdinium trenchii</name>
    <dbReference type="NCBI Taxonomy" id="1381693"/>
    <lineage>
        <taxon>Eukaryota</taxon>
        <taxon>Sar</taxon>
        <taxon>Alveolata</taxon>
        <taxon>Dinophyceae</taxon>
        <taxon>Suessiales</taxon>
        <taxon>Symbiodiniaceae</taxon>
        <taxon>Durusdinium</taxon>
    </lineage>
</organism>
<dbReference type="InterPro" id="IPR023352">
    <property type="entry name" value="MAPEG-like_dom_sf"/>
</dbReference>
<evidence type="ECO:0000256" key="3">
    <source>
        <dbReference type="ARBA" id="ARBA00022989"/>
    </source>
</evidence>
<dbReference type="SUPFAM" id="SSF161084">
    <property type="entry name" value="MAPEG domain-like"/>
    <property type="match status" value="1"/>
</dbReference>
<dbReference type="EMBL" id="CAXAMN010027051">
    <property type="protein sequence ID" value="CAK9107986.1"/>
    <property type="molecule type" value="Genomic_DNA"/>
</dbReference>
<keyword evidence="2 5" id="KW-0812">Transmembrane</keyword>